<keyword evidence="3" id="KW-1185">Reference proteome</keyword>
<proteinExistence type="predicted"/>
<comment type="caution">
    <text evidence="2">The sequence shown here is derived from an EMBL/GenBank/DDBJ whole genome shotgun (WGS) entry which is preliminary data.</text>
</comment>
<protein>
    <submittedName>
        <fullName evidence="2">CHAD domain-containing protein</fullName>
    </submittedName>
</protein>
<dbReference type="AlphaFoldDB" id="A0A5C5G9Q7"/>
<gene>
    <name evidence="2" type="ORF">FHY64_14930</name>
</gene>
<organism evidence="2 3">
    <name type="scientific">Pelagovum pacificum</name>
    <dbReference type="NCBI Taxonomy" id="2588711"/>
    <lineage>
        <taxon>Bacteria</taxon>
        <taxon>Pseudomonadati</taxon>
        <taxon>Pseudomonadota</taxon>
        <taxon>Alphaproteobacteria</taxon>
        <taxon>Rhodobacterales</taxon>
        <taxon>Paracoccaceae</taxon>
        <taxon>Pelagovum</taxon>
    </lineage>
</organism>
<sequence>MTPRISASSSWAKAGIARTQSTTSVRNIRMGVSLSDIGDTDDAAEWFHLPSGTIGGRRGCLSMTYKIATTDHSVGTLFRRIATDQVGSAIDALRDMPEDDPDEAVHDARKRIKKLRALLRLVRSSFPGYQTENRYLRDNTRLVADYRDAVAVLEALDGIEPAAREAGVDLTEARKDLVERRRLLLTDPETWDRFTTLLTALETVRSALPDWTLEADGWEAMEPGLMLTYKRARKGLKRALDEPNGETLHEWRKRVKYHRYHARLLSPTWPGFFDVHQRAAKQLARILGDRHDLDVLDAHLEELSLPDKDRKAMSSLLSDERDRLEAIALPLGQRLLADKPKALVGRWQTWWELRDAQAA</sequence>
<evidence type="ECO:0000313" key="3">
    <source>
        <dbReference type="Proteomes" id="UP000314011"/>
    </source>
</evidence>
<reference evidence="2 3" key="1">
    <citation type="submission" date="2019-06" db="EMBL/GenBank/DDBJ databases">
        <title>Genome of new Rhodobacteraceae sp. SM1903.</title>
        <authorList>
            <person name="Ren X."/>
        </authorList>
    </citation>
    <scope>NUCLEOTIDE SEQUENCE [LARGE SCALE GENOMIC DNA]</scope>
    <source>
        <strain evidence="2 3">SM1903</strain>
    </source>
</reference>
<dbReference type="Proteomes" id="UP000314011">
    <property type="component" value="Unassembled WGS sequence"/>
</dbReference>
<dbReference type="PANTHER" id="PTHR39339:SF1">
    <property type="entry name" value="CHAD DOMAIN-CONTAINING PROTEIN"/>
    <property type="match status" value="1"/>
</dbReference>
<dbReference type="Gene3D" id="1.40.20.10">
    <property type="entry name" value="CHAD domain"/>
    <property type="match status" value="1"/>
</dbReference>
<feature type="domain" description="CHAD" evidence="1">
    <location>
        <begin position="71"/>
        <end position="341"/>
    </location>
</feature>
<dbReference type="InterPro" id="IPR038186">
    <property type="entry name" value="CHAD_dom_sf"/>
</dbReference>
<name>A0A5C5G9Q7_9RHOB</name>
<accession>A0A5C5G9Q7</accession>
<dbReference type="SMART" id="SM00880">
    <property type="entry name" value="CHAD"/>
    <property type="match status" value="1"/>
</dbReference>
<dbReference type="PROSITE" id="PS51708">
    <property type="entry name" value="CHAD"/>
    <property type="match status" value="1"/>
</dbReference>
<dbReference type="PANTHER" id="PTHR39339">
    <property type="entry name" value="SLR1444 PROTEIN"/>
    <property type="match status" value="1"/>
</dbReference>
<evidence type="ECO:0000313" key="2">
    <source>
        <dbReference type="EMBL" id="TNY31313.1"/>
    </source>
</evidence>
<dbReference type="Pfam" id="PF05235">
    <property type="entry name" value="CHAD"/>
    <property type="match status" value="1"/>
</dbReference>
<dbReference type="InterPro" id="IPR007899">
    <property type="entry name" value="CHAD_dom"/>
</dbReference>
<dbReference type="OrthoDB" id="9810907at2"/>
<evidence type="ECO:0000259" key="1">
    <source>
        <dbReference type="PROSITE" id="PS51708"/>
    </source>
</evidence>
<dbReference type="EMBL" id="VFFF01000002">
    <property type="protein sequence ID" value="TNY31313.1"/>
    <property type="molecule type" value="Genomic_DNA"/>
</dbReference>